<sequence>MFKRDPFLGIIKPCPVNLSDLHRPCIVLLHTINDNPFATFKINSDQAAKYITNLFYIYAILNLSQFFNHAMLLTKLPVQKYYVPQFVRDTFQCMCRPIPDGSELWVPQIMFDEIVIDSVLNDEILLFFSRVNIPVVPIIKESVPLLPFQAWGRLEGKRR</sequence>
<reference evidence="1 2" key="1">
    <citation type="submission" date="2013-02" db="EMBL/GenBank/DDBJ databases">
        <title>Genome sequence of Candida maltosa Xu316, a potential industrial strain for xylitol and ethanol production.</title>
        <authorList>
            <person name="Yu J."/>
            <person name="Wang Q."/>
            <person name="Geng X."/>
            <person name="Bao W."/>
            <person name="He P."/>
            <person name="Cai J."/>
        </authorList>
    </citation>
    <scope>NUCLEOTIDE SEQUENCE [LARGE SCALE GENOMIC DNA]</scope>
    <source>
        <strain evidence="2">Xu316</strain>
    </source>
</reference>
<dbReference type="Proteomes" id="UP000011777">
    <property type="component" value="Unassembled WGS sequence"/>
</dbReference>
<dbReference type="EMBL" id="AOGT01001817">
    <property type="protein sequence ID" value="EMG46934.1"/>
    <property type="molecule type" value="Genomic_DNA"/>
</dbReference>
<accession>M3JWZ7</accession>
<name>M3JWZ7_CANMX</name>
<dbReference type="HOGENOM" id="CLU_1660502_0_0_1"/>
<dbReference type="AlphaFoldDB" id="M3JWZ7"/>
<proteinExistence type="predicted"/>
<organism evidence="1 2">
    <name type="scientific">Candida maltosa (strain Xu316)</name>
    <name type="common">Yeast</name>
    <dbReference type="NCBI Taxonomy" id="1245528"/>
    <lineage>
        <taxon>Eukaryota</taxon>
        <taxon>Fungi</taxon>
        <taxon>Dikarya</taxon>
        <taxon>Ascomycota</taxon>
        <taxon>Saccharomycotina</taxon>
        <taxon>Pichiomycetes</taxon>
        <taxon>Debaryomycetaceae</taxon>
        <taxon>Candida/Lodderomyces clade</taxon>
        <taxon>Candida</taxon>
    </lineage>
</organism>
<keyword evidence="2" id="KW-1185">Reference proteome</keyword>
<comment type="caution">
    <text evidence="1">The sequence shown here is derived from an EMBL/GenBank/DDBJ whole genome shotgun (WGS) entry which is preliminary data.</text>
</comment>
<gene>
    <name evidence="1" type="ORF">G210_2796</name>
</gene>
<evidence type="ECO:0000313" key="2">
    <source>
        <dbReference type="Proteomes" id="UP000011777"/>
    </source>
</evidence>
<evidence type="ECO:0000313" key="1">
    <source>
        <dbReference type="EMBL" id="EMG46934.1"/>
    </source>
</evidence>
<dbReference type="OrthoDB" id="4017756at2759"/>
<protein>
    <submittedName>
        <fullName evidence="1">Uncharacterized protein</fullName>
    </submittedName>
</protein>